<protein>
    <submittedName>
        <fullName evidence="2">Uncharacterized protein</fullName>
    </submittedName>
</protein>
<feature type="transmembrane region" description="Helical" evidence="1">
    <location>
        <begin position="37"/>
        <end position="56"/>
    </location>
</feature>
<feature type="transmembrane region" description="Helical" evidence="1">
    <location>
        <begin position="426"/>
        <end position="448"/>
    </location>
</feature>
<dbReference type="EMBL" id="SRHE01000154">
    <property type="protein sequence ID" value="TWW09888.1"/>
    <property type="molecule type" value="Genomic_DNA"/>
</dbReference>
<name>A0A5C6M5I1_9PLAN</name>
<feature type="transmembrane region" description="Helical" evidence="1">
    <location>
        <begin position="381"/>
        <end position="406"/>
    </location>
</feature>
<evidence type="ECO:0000313" key="2">
    <source>
        <dbReference type="EMBL" id="TWW09888.1"/>
    </source>
</evidence>
<feature type="transmembrane region" description="Helical" evidence="1">
    <location>
        <begin position="148"/>
        <end position="169"/>
    </location>
</feature>
<proteinExistence type="predicted"/>
<feature type="transmembrane region" description="Helical" evidence="1">
    <location>
        <begin position="460"/>
        <end position="482"/>
    </location>
</feature>
<keyword evidence="1" id="KW-0472">Membrane</keyword>
<sequence length="675" mass="72793">MLGILSFFEAGIARVLHVEPGEAVGPARESGGELVGAQVQFVSSLIVTCVFCICRLQADKTEWLSVAACLSASWMLLGIPLSTTWGGGAREFSAFFTRWFYGVLLSALLAYAVFAVVGNSRVFIAVLGLIQVTLLSRSGGLFGKLDGLLVTVCGLTLFCCCVFWSSGYVSPLLDELLHRGEVYEDVLMNISISEMIRSYDTPSTGLHGVPYFGYHWGVHAVIGLATNCLAIPVSLGYSLLFPVVIIPLLLWFLISSAAVCARSFCPEALMPSGFGMVAVLLVVWPVAILSYSGGLPPGIQYVIPYISESLLASVVMSLVVIGLLFELLQARGWSAAVSGSAVLVAVAMVIVCKVTTGFAVVAWLCLTSTWVSIARKSWTMAGFLCLLSVASAALVKTVFAGEGILMARGAYATGMFMVRFAFVRNLFFYTLPALIVALTFPHGGLGNVFRFRCKTTTWQVSAVVAALLTYVVSPLPALLFSFSDDEKYFLWAPVFFSSSWMLASCSVLFNRLSARHRITVGVVLSVTLVAAISNEGLDLVSDVRRVSGRQVDTDSPRSRLLTLLADTARGVPLSEKKQIGLFIQRNVRAAALRENSLPDLFLPCAISGLAQVYGGPVEGSAQSAMATFSLNCYRARPPGDPDFLQLKLECQRLGFRKLLVVSQSAARLRIESFEF</sequence>
<keyword evidence="1" id="KW-1133">Transmembrane helix</keyword>
<feature type="transmembrane region" description="Helical" evidence="1">
    <location>
        <begin position="211"/>
        <end position="233"/>
    </location>
</feature>
<gene>
    <name evidence="2" type="ORF">E3A20_09830</name>
</gene>
<keyword evidence="1" id="KW-0812">Transmembrane</keyword>
<reference evidence="2 3" key="2">
    <citation type="submission" date="2019-08" db="EMBL/GenBank/DDBJ databases">
        <authorList>
            <person name="Henke P."/>
        </authorList>
    </citation>
    <scope>NUCLEOTIDE SEQUENCE [LARGE SCALE GENOMIC DNA]</scope>
    <source>
        <strain evidence="2">Phe10_nw2017</strain>
    </source>
</reference>
<evidence type="ECO:0000313" key="3">
    <source>
        <dbReference type="Proteomes" id="UP000321083"/>
    </source>
</evidence>
<keyword evidence="3" id="KW-1185">Reference proteome</keyword>
<organism evidence="2 3">
    <name type="scientific">Planctomyces bekefii</name>
    <dbReference type="NCBI Taxonomy" id="1653850"/>
    <lineage>
        <taxon>Bacteria</taxon>
        <taxon>Pseudomonadati</taxon>
        <taxon>Planctomycetota</taxon>
        <taxon>Planctomycetia</taxon>
        <taxon>Planctomycetales</taxon>
        <taxon>Planctomycetaceae</taxon>
        <taxon>Planctomyces</taxon>
    </lineage>
</organism>
<feature type="transmembrane region" description="Helical" evidence="1">
    <location>
        <begin position="273"/>
        <end position="293"/>
    </location>
</feature>
<comment type="caution">
    <text evidence="2">The sequence shown here is derived from an EMBL/GenBank/DDBJ whole genome shotgun (WGS) entry which is preliminary data.</text>
</comment>
<dbReference type="AlphaFoldDB" id="A0A5C6M5I1"/>
<reference evidence="2 3" key="1">
    <citation type="submission" date="2019-08" db="EMBL/GenBank/DDBJ databases">
        <title>100 year-old enigma solved: identification of Planctomyces bekefii, the type genus and species of the phylum Planctomycetes.</title>
        <authorList>
            <person name="Svetlana D.N."/>
            <person name="Overmann J."/>
        </authorList>
    </citation>
    <scope>NUCLEOTIDE SEQUENCE [LARGE SCALE GENOMIC DNA]</scope>
    <source>
        <strain evidence="2">Phe10_nw2017</strain>
    </source>
</reference>
<evidence type="ECO:0000256" key="1">
    <source>
        <dbReference type="SAM" id="Phobius"/>
    </source>
</evidence>
<accession>A0A5C6M5I1</accession>
<feature type="transmembrane region" description="Helical" evidence="1">
    <location>
        <begin position="239"/>
        <end position="261"/>
    </location>
</feature>
<feature type="transmembrane region" description="Helical" evidence="1">
    <location>
        <begin position="305"/>
        <end position="325"/>
    </location>
</feature>
<dbReference type="Proteomes" id="UP000321083">
    <property type="component" value="Unassembled WGS sequence"/>
</dbReference>
<feature type="transmembrane region" description="Helical" evidence="1">
    <location>
        <begin position="488"/>
        <end position="509"/>
    </location>
</feature>
<feature type="transmembrane region" description="Helical" evidence="1">
    <location>
        <begin position="63"/>
        <end position="87"/>
    </location>
</feature>
<feature type="transmembrane region" description="Helical" evidence="1">
    <location>
        <begin position="99"/>
        <end position="117"/>
    </location>
</feature>